<dbReference type="PANTHER" id="PTHR46579">
    <property type="entry name" value="F5/8 TYPE C DOMAIN-CONTAINING PROTEIN-RELATED"/>
    <property type="match status" value="1"/>
</dbReference>
<dbReference type="PANTHER" id="PTHR46579:SF1">
    <property type="entry name" value="F5_8 TYPE C DOMAIN-CONTAINING PROTEIN"/>
    <property type="match status" value="1"/>
</dbReference>
<dbReference type="OrthoDB" id="2404451at2759"/>
<dbReference type="EMBL" id="ML122260">
    <property type="protein sequence ID" value="RPD62180.1"/>
    <property type="molecule type" value="Genomic_DNA"/>
</dbReference>
<evidence type="ECO:0000313" key="3">
    <source>
        <dbReference type="Proteomes" id="UP000313359"/>
    </source>
</evidence>
<evidence type="ECO:0000313" key="2">
    <source>
        <dbReference type="EMBL" id="RPD62180.1"/>
    </source>
</evidence>
<proteinExistence type="predicted"/>
<reference evidence="2" key="1">
    <citation type="journal article" date="2018" name="Genome Biol. Evol.">
        <title>Genomics and development of Lentinus tigrinus, a white-rot wood-decaying mushroom with dimorphic fruiting bodies.</title>
        <authorList>
            <person name="Wu B."/>
            <person name="Xu Z."/>
            <person name="Knudson A."/>
            <person name="Carlson A."/>
            <person name="Chen N."/>
            <person name="Kovaka S."/>
            <person name="LaButti K."/>
            <person name="Lipzen A."/>
            <person name="Pennachio C."/>
            <person name="Riley R."/>
            <person name="Schakwitz W."/>
            <person name="Umezawa K."/>
            <person name="Ohm R.A."/>
            <person name="Grigoriev I.V."/>
            <person name="Nagy L.G."/>
            <person name="Gibbons J."/>
            <person name="Hibbett D."/>
        </authorList>
    </citation>
    <scope>NUCLEOTIDE SEQUENCE [LARGE SCALE GENOMIC DNA]</scope>
    <source>
        <strain evidence="2">ALCF2SS1-6</strain>
    </source>
</reference>
<evidence type="ECO:0000256" key="1">
    <source>
        <dbReference type="SAM" id="MobiDB-lite"/>
    </source>
</evidence>
<name>A0A5C2SEL2_9APHY</name>
<organism evidence="2 3">
    <name type="scientific">Lentinus tigrinus ALCF2SS1-6</name>
    <dbReference type="NCBI Taxonomy" id="1328759"/>
    <lineage>
        <taxon>Eukaryota</taxon>
        <taxon>Fungi</taxon>
        <taxon>Dikarya</taxon>
        <taxon>Basidiomycota</taxon>
        <taxon>Agaricomycotina</taxon>
        <taxon>Agaricomycetes</taxon>
        <taxon>Polyporales</taxon>
        <taxon>Polyporaceae</taxon>
        <taxon>Lentinus</taxon>
    </lineage>
</organism>
<sequence>MGRFSDLRREEGTGHFIIPDHIWQEIAQETKDAVKQLPAAFVGVIPDLITQRDRFTADTWAFWFMYIAPIVLRGRFQHVKYYKHACDLVSIMRRTLQFEIARTEIKQLRLDIISWVERYEEYYYQYDSERLSACLMVVHGLLHVADDMLFAGPVWGTWTFFMERFCGSLKRALRSRSRPWANLDRRALNIAHANQLLVKYDFEEELLPSHPMIYLRRPCLTQYEPSDPIRRIVAEHLIAQIGGRRSIVQNALPRCIPAWGKFRIGGGGDKIRAMIAENERMGTPERNSSFVRYSILGRTPDGEHFQVTQYGRLLGVLELSLPLRQQYVWKGLAGSTLLLAIISPCKTNGEDATEELTLYRKLAAEIIIDVNAIEAVVGRVYSRKSWGIVDRSNALARTVFTTEYEGRVEAGEEDDEPDDLPEASDDGEHDNARH</sequence>
<feature type="region of interest" description="Disordered" evidence="1">
    <location>
        <begin position="406"/>
        <end position="434"/>
    </location>
</feature>
<keyword evidence="3" id="KW-1185">Reference proteome</keyword>
<dbReference type="STRING" id="1328759.A0A5C2SEL2"/>
<accession>A0A5C2SEL2</accession>
<protein>
    <submittedName>
        <fullName evidence="2">Uncharacterized protein</fullName>
    </submittedName>
</protein>
<gene>
    <name evidence="2" type="ORF">L227DRAFT_499566</name>
</gene>
<dbReference type="Proteomes" id="UP000313359">
    <property type="component" value="Unassembled WGS sequence"/>
</dbReference>
<feature type="compositionally biased region" description="Acidic residues" evidence="1">
    <location>
        <begin position="411"/>
        <end position="428"/>
    </location>
</feature>
<dbReference type="AlphaFoldDB" id="A0A5C2SEL2"/>